<dbReference type="EMBL" id="JBFXLT010000139">
    <property type="protein sequence ID" value="KAL2803416.1"/>
    <property type="molecule type" value="Genomic_DNA"/>
</dbReference>
<proteinExistence type="predicted"/>
<dbReference type="Proteomes" id="UP001610334">
    <property type="component" value="Unassembled WGS sequence"/>
</dbReference>
<comment type="caution">
    <text evidence="1">The sequence shown here is derived from an EMBL/GenBank/DDBJ whole genome shotgun (WGS) entry which is preliminary data.</text>
</comment>
<protein>
    <recommendedName>
        <fullName evidence="3">F-box domain-containing protein</fullName>
    </recommendedName>
</protein>
<reference evidence="1 2" key="1">
    <citation type="submission" date="2024-07" db="EMBL/GenBank/DDBJ databases">
        <title>Section-level genome sequencing and comparative genomics of Aspergillus sections Usti and Cavernicolus.</title>
        <authorList>
            <consortium name="Lawrence Berkeley National Laboratory"/>
            <person name="Nybo J.L."/>
            <person name="Vesth T.C."/>
            <person name="Theobald S."/>
            <person name="Frisvad J.C."/>
            <person name="Larsen T.O."/>
            <person name="Kjaerboelling I."/>
            <person name="Rothschild-Mancinelli K."/>
            <person name="Lyhne E.K."/>
            <person name="Kogle M.E."/>
            <person name="Barry K."/>
            <person name="Clum A."/>
            <person name="Na H."/>
            <person name="Ledsgaard L."/>
            <person name="Lin J."/>
            <person name="Lipzen A."/>
            <person name="Kuo A."/>
            <person name="Riley R."/>
            <person name="Mondo S."/>
            <person name="Labutti K."/>
            <person name="Haridas S."/>
            <person name="Pangalinan J."/>
            <person name="Salamov A.A."/>
            <person name="Simmons B.A."/>
            <person name="Magnuson J.K."/>
            <person name="Chen J."/>
            <person name="Drula E."/>
            <person name="Henrissat B."/>
            <person name="Wiebenga A."/>
            <person name="Lubbers R.J."/>
            <person name="Gomes A.C."/>
            <person name="Makela M.R."/>
            <person name="Stajich J."/>
            <person name="Grigoriev I.V."/>
            <person name="Mortensen U.H."/>
            <person name="De Vries R.P."/>
            <person name="Baker S.E."/>
            <person name="Andersen M.R."/>
        </authorList>
    </citation>
    <scope>NUCLEOTIDE SEQUENCE [LARGE SCALE GENOMIC DNA]</scope>
    <source>
        <strain evidence="1 2">CBS 588.65</strain>
    </source>
</reference>
<organism evidence="1 2">
    <name type="scientific">Aspergillus granulosus</name>
    <dbReference type="NCBI Taxonomy" id="176169"/>
    <lineage>
        <taxon>Eukaryota</taxon>
        <taxon>Fungi</taxon>
        <taxon>Dikarya</taxon>
        <taxon>Ascomycota</taxon>
        <taxon>Pezizomycotina</taxon>
        <taxon>Eurotiomycetes</taxon>
        <taxon>Eurotiomycetidae</taxon>
        <taxon>Eurotiales</taxon>
        <taxon>Aspergillaceae</taxon>
        <taxon>Aspergillus</taxon>
        <taxon>Aspergillus subgen. Nidulantes</taxon>
    </lineage>
</organism>
<name>A0ABR4GX42_9EURO</name>
<keyword evidence="2" id="KW-1185">Reference proteome</keyword>
<gene>
    <name evidence="1" type="ORF">BJX63DRAFT_436958</name>
</gene>
<evidence type="ECO:0008006" key="3">
    <source>
        <dbReference type="Google" id="ProtNLM"/>
    </source>
</evidence>
<accession>A0ABR4GX42</accession>
<sequence>MPDPAELLTELFDQIITVSLTQLSELVRVNRCWYNCLISKLYSKWSRNGARHSYQSLWEFLRTFRANPQLAERLHTINVGNWGFYPDVLQVDEVAANDNREFSHDKVDLMRKAIRAVFPQQFEA</sequence>
<evidence type="ECO:0000313" key="2">
    <source>
        <dbReference type="Proteomes" id="UP001610334"/>
    </source>
</evidence>
<evidence type="ECO:0000313" key="1">
    <source>
        <dbReference type="EMBL" id="KAL2803416.1"/>
    </source>
</evidence>